<evidence type="ECO:0000256" key="3">
    <source>
        <dbReference type="ARBA" id="ARBA00022840"/>
    </source>
</evidence>
<dbReference type="InterPro" id="IPR036291">
    <property type="entry name" value="NAD(P)-bd_dom_sf"/>
</dbReference>
<dbReference type="RefSeq" id="WP_084532305.1">
    <property type="nucleotide sequence ID" value="NZ_FSQZ01000001.1"/>
</dbReference>
<dbReference type="SUPFAM" id="SSF51735">
    <property type="entry name" value="NAD(P)-binding Rossmann-fold domains"/>
    <property type="match status" value="1"/>
</dbReference>
<dbReference type="SUPFAM" id="SSF52210">
    <property type="entry name" value="Succinyl-CoA synthetase domains"/>
    <property type="match status" value="2"/>
</dbReference>
<dbReference type="InterPro" id="IPR051538">
    <property type="entry name" value="Acyl-CoA_Synth/Transferase"/>
</dbReference>
<evidence type="ECO:0000259" key="5">
    <source>
        <dbReference type="PROSITE" id="PS50975"/>
    </source>
</evidence>
<dbReference type="PANTHER" id="PTHR43334:SF1">
    <property type="entry name" value="3-HYDROXYPROPIONATE--COA LIGASE [ADP-FORMING]"/>
    <property type="match status" value="1"/>
</dbReference>
<keyword evidence="1" id="KW-0436">Ligase</keyword>
<dbReference type="Gene3D" id="3.40.50.720">
    <property type="entry name" value="NAD(P)-binding Rossmann-like Domain"/>
    <property type="match status" value="1"/>
</dbReference>
<dbReference type="SUPFAM" id="SSF56059">
    <property type="entry name" value="Glutathione synthetase ATP-binding domain-like"/>
    <property type="match status" value="1"/>
</dbReference>
<dbReference type="InterPro" id="IPR043938">
    <property type="entry name" value="Ligase_CoA_dom"/>
</dbReference>
<dbReference type="InterPro" id="IPR011761">
    <property type="entry name" value="ATP-grasp"/>
</dbReference>
<name>A0ABY1JEM4_9BACT</name>
<comment type="caution">
    <text evidence="6">The sequence shown here is derived from an EMBL/GenBank/DDBJ whole genome shotgun (WGS) entry which is preliminary data.</text>
</comment>
<evidence type="ECO:0000256" key="4">
    <source>
        <dbReference type="PROSITE-ProRule" id="PRU00409"/>
    </source>
</evidence>
<dbReference type="Pfam" id="PF13607">
    <property type="entry name" value="Succ_CoA_lig"/>
    <property type="match status" value="1"/>
</dbReference>
<dbReference type="Gene3D" id="3.40.50.261">
    <property type="entry name" value="Succinyl-CoA synthetase domains"/>
    <property type="match status" value="2"/>
</dbReference>
<feature type="domain" description="ATP-grasp" evidence="5">
    <location>
        <begin position="489"/>
        <end position="525"/>
    </location>
</feature>
<dbReference type="InterPro" id="IPR016102">
    <property type="entry name" value="Succinyl-CoA_synth-like"/>
</dbReference>
<dbReference type="InterPro" id="IPR032875">
    <property type="entry name" value="Succ_CoA_lig_flav_dom"/>
</dbReference>
<dbReference type="SMART" id="SM00881">
    <property type="entry name" value="CoA_binding"/>
    <property type="match status" value="1"/>
</dbReference>
<dbReference type="Pfam" id="PF13549">
    <property type="entry name" value="ATP-grasp_5"/>
    <property type="match status" value="1"/>
</dbReference>
<dbReference type="InterPro" id="IPR013815">
    <property type="entry name" value="ATP_grasp_subdomain_1"/>
</dbReference>
<dbReference type="PANTHER" id="PTHR43334">
    <property type="entry name" value="ACETATE--COA LIGASE [ADP-FORMING]"/>
    <property type="match status" value="1"/>
</dbReference>
<dbReference type="PROSITE" id="PS50975">
    <property type="entry name" value="ATP_GRASP"/>
    <property type="match status" value="1"/>
</dbReference>
<organism evidence="6 7">
    <name type="scientific">Acetomicrobium flavidum</name>
    <dbReference type="NCBI Taxonomy" id="49896"/>
    <lineage>
        <taxon>Bacteria</taxon>
        <taxon>Thermotogati</taxon>
        <taxon>Synergistota</taxon>
        <taxon>Synergistia</taxon>
        <taxon>Synergistales</taxon>
        <taxon>Acetomicrobiaceae</taxon>
        <taxon>Acetomicrobium</taxon>
    </lineage>
</organism>
<dbReference type="EMBL" id="FSQZ01000001">
    <property type="protein sequence ID" value="SIN73798.1"/>
    <property type="molecule type" value="Genomic_DNA"/>
</dbReference>
<evidence type="ECO:0000256" key="2">
    <source>
        <dbReference type="ARBA" id="ARBA00022741"/>
    </source>
</evidence>
<gene>
    <name evidence="6" type="ORF">SAMN05444368_1617</name>
</gene>
<evidence type="ECO:0000313" key="6">
    <source>
        <dbReference type="EMBL" id="SIN73798.1"/>
    </source>
</evidence>
<proteinExistence type="predicted"/>
<accession>A0ABY1JEM4</accession>
<dbReference type="Gene3D" id="3.30.1490.20">
    <property type="entry name" value="ATP-grasp fold, A domain"/>
    <property type="match status" value="1"/>
</dbReference>
<dbReference type="Pfam" id="PF19045">
    <property type="entry name" value="Ligase_CoA_2"/>
    <property type="match status" value="1"/>
</dbReference>
<keyword evidence="7" id="KW-1185">Reference proteome</keyword>
<protein>
    <submittedName>
        <fullName evidence="6">Acyl-CoA synthetase (NDP forming)</fullName>
    </submittedName>
</protein>
<evidence type="ECO:0000313" key="7">
    <source>
        <dbReference type="Proteomes" id="UP000185093"/>
    </source>
</evidence>
<sequence>MSSYVDLGRLFRPKNIAIVGASSNLDSISGRPLKLLNRYNYKGGIFPVNPKYDSLHGFVCYPDVRSLPVSPDVVIIGVRANLVPDVLEQCGEKNVPFVVIFSSGFAEADDPYLQEKIVSIAKKWNIHIVGPNCQGLVNFVDGVPLSFSASLDGEPLKPGNIAYVSQSGAFGFASFALSVDSGVNFRYVVTTGNQVDLDVVDFGRYIIEDKEVKLLILYLEGLEDGSKFLDLVQRAKEREIPVAVLKVGRSEVAKKAAKSHTAALTGDKAVWDAVFKQYGVISISDVEDIIDLGTIFSSPKRARGKNVAVLTTSGGAGIIMTDLLDDFGLEVPILSPEIQEKIKPYIPPFGSCLNPVDMTAQVINDPKGFPGCLDAVLECPDIDMVTVIISMITGESGRQMTEDLIAANKHTIKPINCSWLIDNKHGEAFLRQLKAEGIPLFQSLRRSAFALSALGKWNEVLSKPATEIMVKGSPYLPNLPFMMTEYDSKRLLAYWGVPVTKERLCLSLEEALDASEEIGYPIALKVMSPQILHKTEAGAVALNLNGEEQIRNAYGRILENARKHCPDAQIEGVLVQEMVSDGLECMIGIKRDPIFGPIIVVGLGGIYVEVLKDVSMRRAPIDENMAYEMIGELKGYPLLAGARGQKRKDVKALAEVVSLVSKLACIENELEELDINPIFVLDEGKGVLVADALVLRKTKE</sequence>
<evidence type="ECO:0000256" key="1">
    <source>
        <dbReference type="ARBA" id="ARBA00022598"/>
    </source>
</evidence>
<dbReference type="InterPro" id="IPR003781">
    <property type="entry name" value="CoA-bd"/>
</dbReference>
<dbReference type="Pfam" id="PF13380">
    <property type="entry name" value="CoA_binding_2"/>
    <property type="match status" value="1"/>
</dbReference>
<keyword evidence="3 4" id="KW-0067">ATP-binding</keyword>
<dbReference type="Gene3D" id="3.30.470.20">
    <property type="entry name" value="ATP-grasp fold, B domain"/>
    <property type="match status" value="1"/>
</dbReference>
<dbReference type="Proteomes" id="UP000185093">
    <property type="component" value="Unassembled WGS sequence"/>
</dbReference>
<reference evidence="6 7" key="1">
    <citation type="submission" date="2016-11" db="EMBL/GenBank/DDBJ databases">
        <authorList>
            <person name="Varghese N."/>
            <person name="Submissions S."/>
        </authorList>
    </citation>
    <scope>NUCLEOTIDE SEQUENCE [LARGE SCALE GENOMIC DNA]</scope>
    <source>
        <strain evidence="6 7">DSM 20664</strain>
    </source>
</reference>
<keyword evidence="2 4" id="KW-0547">Nucleotide-binding</keyword>